<dbReference type="SUPFAM" id="SSF50249">
    <property type="entry name" value="Nucleic acid-binding proteins"/>
    <property type="match status" value="1"/>
</dbReference>
<dbReference type="PANTHER" id="PTHR15837">
    <property type="entry name" value="RAN GUANINE NUCLEOTIDE RELEASE FACTOR"/>
    <property type="match status" value="1"/>
</dbReference>
<dbReference type="EMBL" id="PPTA01000001">
    <property type="protein sequence ID" value="TFB06782.1"/>
    <property type="molecule type" value="Genomic_DNA"/>
</dbReference>
<comment type="caution">
    <text evidence="8">The sequence shown here is derived from an EMBL/GenBank/DDBJ whole genome shotgun (WGS) entry which is preliminary data.</text>
</comment>
<dbReference type="CDD" id="cd00364">
    <property type="entry name" value="Ribosomal_uS17"/>
    <property type="match status" value="1"/>
</dbReference>
<dbReference type="GeneID" id="300571947"/>
<keyword evidence="9" id="KW-1185">Reference proteome</keyword>
<evidence type="ECO:0000256" key="1">
    <source>
        <dbReference type="ARBA" id="ARBA00010254"/>
    </source>
</evidence>
<comment type="similarity">
    <text evidence="2">Belongs to the MOG1 family.</text>
</comment>
<reference evidence="8 9" key="1">
    <citation type="submission" date="2018-01" db="EMBL/GenBank/DDBJ databases">
        <title>Genome characterization of the sugarcane-associated fungus Trichoderma ghanense CCMA-1212 and their application in lignocelulose bioconversion.</title>
        <authorList>
            <person name="Steindorff A.S."/>
            <person name="Mendes T.D."/>
            <person name="Vilela E.S.D."/>
            <person name="Rodrigues D.S."/>
            <person name="Formighieri E.F."/>
            <person name="Melo I.S."/>
            <person name="Favaro L.C.L."/>
        </authorList>
    </citation>
    <scope>NUCLEOTIDE SEQUENCE [LARGE SCALE GENOMIC DNA]</scope>
    <source>
        <strain evidence="8 9">CCMA-1212</strain>
    </source>
</reference>
<name>A0ABY2HGX7_9HYPO</name>
<evidence type="ECO:0000256" key="3">
    <source>
        <dbReference type="ARBA" id="ARBA00022448"/>
    </source>
</evidence>
<dbReference type="SUPFAM" id="SSF55724">
    <property type="entry name" value="Mog1p/PsbP-like"/>
    <property type="match status" value="1"/>
</dbReference>
<dbReference type="InterPro" id="IPR000266">
    <property type="entry name" value="Ribosomal_uS17"/>
</dbReference>
<evidence type="ECO:0000256" key="6">
    <source>
        <dbReference type="ARBA" id="ARBA00023274"/>
    </source>
</evidence>
<dbReference type="Pfam" id="PF00366">
    <property type="entry name" value="Ribosomal_S17"/>
    <property type="match status" value="1"/>
</dbReference>
<dbReference type="Proteomes" id="UP001642720">
    <property type="component" value="Unassembled WGS sequence"/>
</dbReference>
<feature type="region of interest" description="Disordered" evidence="7">
    <location>
        <begin position="294"/>
        <end position="329"/>
    </location>
</feature>
<dbReference type="Gene3D" id="3.40.1000.10">
    <property type="entry name" value="Mog1/PsbP, alpha/beta/alpha sandwich"/>
    <property type="match status" value="1"/>
</dbReference>
<evidence type="ECO:0000313" key="8">
    <source>
        <dbReference type="EMBL" id="TFB06782.1"/>
    </source>
</evidence>
<dbReference type="Gene3D" id="2.40.50.140">
    <property type="entry name" value="Nucleic acid-binding proteins"/>
    <property type="match status" value="1"/>
</dbReference>
<accession>A0ABY2HGX7</accession>
<gene>
    <name evidence="8" type="ORF">CCMA1212_000011</name>
</gene>
<sequence>MSSYRSIPLYGGAVTCDLPQRFADVSKLRQVPDNQEVWIDKDGFTSIIFDITERVGEPGSGPEIDGRAMTTHLEDMVGSDIDTVKIWNTAETEFTRMQEFQPPAYTLIATQTPHASNQASAPDFTAITMTLLRLEKEDTDILITINVPHIKGEYDADEVDLELGKQGKLIGDAVEIAARIWETFEIKDWGLLGTCIAPALLVVAKAARRVTHELHGVVVSAGLMQKTVKVRVGGQKWNKVINKWFADPKHYLVHDPNSSLRTGDVVSIVPGWPTSKHKRHVIKNIIAPFGTPVEERPPIPTLEERIAEREAKRATKAERRMKAKEEQKQ</sequence>
<keyword evidence="3" id="KW-0813">Transport</keyword>
<dbReference type="InterPro" id="IPR007681">
    <property type="entry name" value="Mog1"/>
</dbReference>
<proteinExistence type="inferred from homology"/>
<keyword evidence="6" id="KW-0687">Ribonucleoprotein</keyword>
<keyword evidence="4" id="KW-0653">Protein transport</keyword>
<evidence type="ECO:0000256" key="4">
    <source>
        <dbReference type="ARBA" id="ARBA00022927"/>
    </source>
</evidence>
<evidence type="ECO:0000256" key="7">
    <source>
        <dbReference type="SAM" id="MobiDB-lite"/>
    </source>
</evidence>
<organism evidence="8 9">
    <name type="scientific">Trichoderma ghanense</name>
    <dbReference type="NCBI Taxonomy" id="65468"/>
    <lineage>
        <taxon>Eukaryota</taxon>
        <taxon>Fungi</taxon>
        <taxon>Dikarya</taxon>
        <taxon>Ascomycota</taxon>
        <taxon>Pezizomycotina</taxon>
        <taxon>Sordariomycetes</taxon>
        <taxon>Hypocreomycetidae</taxon>
        <taxon>Hypocreales</taxon>
        <taxon>Hypocreaceae</taxon>
        <taxon>Trichoderma</taxon>
    </lineage>
</organism>
<dbReference type="InterPro" id="IPR016123">
    <property type="entry name" value="Mog1/PsbP_a/b/a-sand"/>
</dbReference>
<dbReference type="Pfam" id="PF04603">
    <property type="entry name" value="Mog1"/>
    <property type="match status" value="1"/>
</dbReference>
<evidence type="ECO:0000256" key="2">
    <source>
        <dbReference type="ARBA" id="ARBA00010307"/>
    </source>
</evidence>
<dbReference type="RefSeq" id="XP_073562983.1">
    <property type="nucleotide sequence ID" value="XM_073697497.1"/>
</dbReference>
<dbReference type="InterPro" id="IPR012340">
    <property type="entry name" value="NA-bd_OB-fold"/>
</dbReference>
<keyword evidence="5" id="KW-0689">Ribosomal protein</keyword>
<evidence type="ECO:0000256" key="5">
    <source>
        <dbReference type="ARBA" id="ARBA00022980"/>
    </source>
</evidence>
<comment type="similarity">
    <text evidence="1">Belongs to the universal ribosomal protein uS17 family.</text>
</comment>
<protein>
    <submittedName>
        <fullName evidence="8">Ran guanine nucleotide release factor</fullName>
    </submittedName>
</protein>
<evidence type="ECO:0000313" key="9">
    <source>
        <dbReference type="Proteomes" id="UP001642720"/>
    </source>
</evidence>
<dbReference type="PANTHER" id="PTHR15837:SF0">
    <property type="entry name" value="RAN GUANINE NUCLEOTIDE RELEASE FACTOR"/>
    <property type="match status" value="1"/>
</dbReference>